<reference evidence="1" key="1">
    <citation type="journal article" date="2020" name="mSystems">
        <title>Genome- and Community-Level Interaction Insights into Carbon Utilization and Element Cycling Functions of Hydrothermarchaeota in Hydrothermal Sediment.</title>
        <authorList>
            <person name="Zhou Z."/>
            <person name="Liu Y."/>
            <person name="Xu W."/>
            <person name="Pan J."/>
            <person name="Luo Z.H."/>
            <person name="Li M."/>
        </authorList>
    </citation>
    <scope>NUCLEOTIDE SEQUENCE [LARGE SCALE GENOMIC DNA]</scope>
    <source>
        <strain evidence="1">SpSt-605</strain>
    </source>
</reference>
<dbReference type="Pfam" id="PF03692">
    <property type="entry name" value="CxxCxxCC"/>
    <property type="match status" value="1"/>
</dbReference>
<dbReference type="EMBL" id="DSZU01000072">
    <property type="protein sequence ID" value="HGV55277.1"/>
    <property type="molecule type" value="Genomic_DNA"/>
</dbReference>
<comment type="caution">
    <text evidence="1">The sequence shown here is derived from an EMBL/GenBank/DDBJ whole genome shotgun (WGS) entry which is preliminary data.</text>
</comment>
<dbReference type="PANTHER" id="PTHR35866">
    <property type="entry name" value="PUTATIVE-RELATED"/>
    <property type="match status" value="1"/>
</dbReference>
<dbReference type="InterPro" id="IPR005358">
    <property type="entry name" value="Puta_zinc/iron-chelating_dom"/>
</dbReference>
<sequence length="246" mass="29350">MHIPHYNIVFDPKDLTLEDELTFRCYKGIICYTRCCYDVKLVLSPYDLYRLKKSLKLSTEDFIEKYGEFFLGEVTQLPVIAVNMNPYDYSCPFLEEREGCKVYVDRPSACRIYPLARYFAQNERGERIEVYKIIRETHCKGHYENRPIKVRDYLVEQGLLPYHHFNDLWGEIVLKRKTFEHIPLTGDLLDLIYLLAFDLESLKVSIKREELPYFTKEDLELPEEVLLEKALITIRDKIITEENLNW</sequence>
<organism evidence="1">
    <name type="scientific">Caldimicrobium thiodismutans</name>
    <dbReference type="NCBI Taxonomy" id="1653476"/>
    <lineage>
        <taxon>Bacteria</taxon>
        <taxon>Pseudomonadati</taxon>
        <taxon>Thermodesulfobacteriota</taxon>
        <taxon>Thermodesulfobacteria</taxon>
        <taxon>Thermodesulfobacteriales</taxon>
        <taxon>Thermodesulfobacteriaceae</taxon>
        <taxon>Caldimicrobium</taxon>
    </lineage>
</organism>
<protein>
    <submittedName>
        <fullName evidence="1">YkgJ family cysteine cluster protein</fullName>
    </submittedName>
</protein>
<dbReference type="AlphaFoldDB" id="A0A832LW40"/>
<evidence type="ECO:0000313" key="1">
    <source>
        <dbReference type="EMBL" id="HGV55277.1"/>
    </source>
</evidence>
<name>A0A832LW40_9BACT</name>
<accession>A0A832LW40</accession>
<dbReference type="PANTHER" id="PTHR35866:SF1">
    <property type="entry name" value="YKGJ FAMILY CYSTEINE CLUSTER PROTEIN"/>
    <property type="match status" value="1"/>
</dbReference>
<proteinExistence type="predicted"/>
<gene>
    <name evidence="1" type="ORF">ENT73_04225</name>
</gene>